<evidence type="ECO:0000259" key="2">
    <source>
        <dbReference type="Pfam" id="PF00144"/>
    </source>
</evidence>
<keyword evidence="4" id="KW-1185">Reference proteome</keyword>
<organism evidence="3 4">
    <name type="scientific">Streptomyces canarius</name>
    <dbReference type="NCBI Taxonomy" id="285453"/>
    <lineage>
        <taxon>Bacteria</taxon>
        <taxon>Bacillati</taxon>
        <taxon>Actinomycetota</taxon>
        <taxon>Actinomycetes</taxon>
        <taxon>Kitasatosporales</taxon>
        <taxon>Streptomycetaceae</taxon>
        <taxon>Streptomyces</taxon>
    </lineage>
</organism>
<gene>
    <name evidence="3" type="ORF">GCM10010345_61380</name>
</gene>
<proteinExistence type="predicted"/>
<accession>A0ABQ3CXF0</accession>
<dbReference type="Gene3D" id="3.40.710.10">
    <property type="entry name" value="DD-peptidase/beta-lactamase superfamily"/>
    <property type="match status" value="1"/>
</dbReference>
<name>A0ABQ3CXF0_9ACTN</name>
<evidence type="ECO:0000256" key="1">
    <source>
        <dbReference type="SAM" id="MobiDB-lite"/>
    </source>
</evidence>
<protein>
    <recommendedName>
        <fullName evidence="2">Beta-lactamase-related domain-containing protein</fullName>
    </recommendedName>
</protein>
<evidence type="ECO:0000313" key="3">
    <source>
        <dbReference type="EMBL" id="GHA48494.1"/>
    </source>
</evidence>
<dbReference type="Proteomes" id="UP000653644">
    <property type="component" value="Unassembled WGS sequence"/>
</dbReference>
<comment type="caution">
    <text evidence="3">The sequence shown here is derived from an EMBL/GenBank/DDBJ whole genome shotgun (WGS) entry which is preliminary data.</text>
</comment>
<feature type="domain" description="Beta-lactamase-related" evidence="2">
    <location>
        <begin position="34"/>
        <end position="111"/>
    </location>
</feature>
<dbReference type="EMBL" id="BMVN01000026">
    <property type="protein sequence ID" value="GHA48494.1"/>
    <property type="molecule type" value="Genomic_DNA"/>
</dbReference>
<dbReference type="RefSeq" id="WP_229917426.1">
    <property type="nucleotide sequence ID" value="NZ_BMVN01000026.1"/>
</dbReference>
<sequence>MADAGDDGTWDAARAGWASTSRAASLSIRPWNFVSAERPHLLYSLTNSFTSVAVGLAIADGLLSLDDRVVDVLPDHVPDDVSEQGRRLTVHHPLSMTARTPHRQPCRGLATGAGRPGERLPARTVSPCRGNAAHL</sequence>
<feature type="region of interest" description="Disordered" evidence="1">
    <location>
        <begin position="98"/>
        <end position="135"/>
    </location>
</feature>
<evidence type="ECO:0000313" key="4">
    <source>
        <dbReference type="Proteomes" id="UP000653644"/>
    </source>
</evidence>
<reference evidence="4" key="1">
    <citation type="journal article" date="2019" name="Int. J. Syst. Evol. Microbiol.">
        <title>The Global Catalogue of Microorganisms (GCM) 10K type strain sequencing project: providing services to taxonomists for standard genome sequencing and annotation.</title>
        <authorList>
            <consortium name="The Broad Institute Genomics Platform"/>
            <consortium name="The Broad Institute Genome Sequencing Center for Infectious Disease"/>
            <person name="Wu L."/>
            <person name="Ma J."/>
        </authorList>
    </citation>
    <scope>NUCLEOTIDE SEQUENCE [LARGE SCALE GENOMIC DNA]</scope>
    <source>
        <strain evidence="4">JCM 4733</strain>
    </source>
</reference>
<dbReference type="Pfam" id="PF00144">
    <property type="entry name" value="Beta-lactamase"/>
    <property type="match status" value="1"/>
</dbReference>
<dbReference type="InterPro" id="IPR001466">
    <property type="entry name" value="Beta-lactam-related"/>
</dbReference>
<dbReference type="InterPro" id="IPR012338">
    <property type="entry name" value="Beta-lactam/transpept-like"/>
</dbReference>
<dbReference type="SUPFAM" id="SSF56601">
    <property type="entry name" value="beta-lactamase/transpeptidase-like"/>
    <property type="match status" value="1"/>
</dbReference>